<evidence type="ECO:0000313" key="1">
    <source>
        <dbReference type="EnsemblMetazoa" id="GAUT051387-PA"/>
    </source>
</evidence>
<proteinExistence type="predicted"/>
<keyword evidence="2" id="KW-1185">Reference proteome</keyword>
<protein>
    <submittedName>
        <fullName evidence="1">Uncharacterized protein</fullName>
    </submittedName>
</protein>
<dbReference type="Proteomes" id="UP000078200">
    <property type="component" value="Unassembled WGS sequence"/>
</dbReference>
<reference evidence="1" key="1">
    <citation type="submission" date="2020-05" db="UniProtKB">
        <authorList>
            <consortium name="EnsemblMetazoa"/>
        </authorList>
    </citation>
    <scope>IDENTIFICATION</scope>
    <source>
        <strain evidence="1">TTRI</strain>
    </source>
</reference>
<dbReference type="AlphaFoldDB" id="A0A1A9VY41"/>
<accession>A0A1A9VY41</accession>
<sequence>MFGKENTHPDAYEFSLTQNKSLTALNKENSKLSKVRYVTSLRMPYEFPMWSDSNRTLREFMLCFREEDCSNTMFIGSQYIKDWMGNFSSVQVWSKLYVQRFEH</sequence>
<dbReference type="EnsemblMetazoa" id="GAUT051387-RA">
    <property type="protein sequence ID" value="GAUT051387-PA"/>
    <property type="gene ID" value="GAUT051387"/>
</dbReference>
<evidence type="ECO:0000313" key="2">
    <source>
        <dbReference type="Proteomes" id="UP000078200"/>
    </source>
</evidence>
<name>A0A1A9VY41_GLOAU</name>
<organism evidence="1 2">
    <name type="scientific">Glossina austeni</name>
    <name type="common">Savannah tsetse fly</name>
    <dbReference type="NCBI Taxonomy" id="7395"/>
    <lineage>
        <taxon>Eukaryota</taxon>
        <taxon>Metazoa</taxon>
        <taxon>Ecdysozoa</taxon>
        <taxon>Arthropoda</taxon>
        <taxon>Hexapoda</taxon>
        <taxon>Insecta</taxon>
        <taxon>Pterygota</taxon>
        <taxon>Neoptera</taxon>
        <taxon>Endopterygota</taxon>
        <taxon>Diptera</taxon>
        <taxon>Brachycera</taxon>
        <taxon>Muscomorpha</taxon>
        <taxon>Hippoboscoidea</taxon>
        <taxon>Glossinidae</taxon>
        <taxon>Glossina</taxon>
    </lineage>
</organism>
<dbReference type="VEuPathDB" id="VectorBase:GAUT051387"/>